<dbReference type="Proteomes" id="UP000256542">
    <property type="component" value="Unassembled WGS sequence"/>
</dbReference>
<evidence type="ECO:0000313" key="2">
    <source>
        <dbReference type="Proteomes" id="UP000256542"/>
    </source>
</evidence>
<protein>
    <submittedName>
        <fullName evidence="1">Uncharacterized protein</fullName>
    </submittedName>
</protein>
<accession>A0A3E0D8Q4</accession>
<name>A0A3E0D8Q4_9GAMM</name>
<sequence length="54" mass="6483">MSQMWVKVEMTGDARFVKTSGIITLRRITPRTSPHPTYGRNNDIWLDQIRWEHR</sequence>
<proteinExistence type="predicted"/>
<dbReference type="AlphaFoldDB" id="A0A3E0D8Q4"/>
<evidence type="ECO:0000313" key="1">
    <source>
        <dbReference type="EMBL" id="REG78465.1"/>
    </source>
</evidence>
<keyword evidence="2" id="KW-1185">Reference proteome</keyword>
<dbReference type="EMBL" id="QUNG01000021">
    <property type="protein sequence ID" value="REG78465.1"/>
    <property type="molecule type" value="Genomic_DNA"/>
</dbReference>
<gene>
    <name evidence="1" type="ORF">DFP81_12120</name>
</gene>
<reference evidence="1 2" key="1">
    <citation type="submission" date="2018-08" db="EMBL/GenBank/DDBJ databases">
        <title>Genomic Encyclopedia of Type Strains, Phase III (KMG-III): the genomes of soil and plant-associated and newly described type strains.</title>
        <authorList>
            <person name="Whitman W."/>
        </authorList>
    </citation>
    <scope>NUCLEOTIDE SEQUENCE [LARGE SCALE GENOMIC DNA]</scope>
    <source>
        <strain evidence="1 2">CECT 7375</strain>
    </source>
</reference>
<organism evidence="1 2">
    <name type="scientific">Marinomonas pollencensis</name>
    <dbReference type="NCBI Taxonomy" id="491954"/>
    <lineage>
        <taxon>Bacteria</taxon>
        <taxon>Pseudomonadati</taxon>
        <taxon>Pseudomonadota</taxon>
        <taxon>Gammaproteobacteria</taxon>
        <taxon>Oceanospirillales</taxon>
        <taxon>Oceanospirillaceae</taxon>
        <taxon>Marinomonas</taxon>
    </lineage>
</organism>
<dbReference type="RefSeq" id="WP_181903136.1">
    <property type="nucleotide sequence ID" value="NZ_QUNG01000021.1"/>
</dbReference>
<comment type="caution">
    <text evidence="1">The sequence shown here is derived from an EMBL/GenBank/DDBJ whole genome shotgun (WGS) entry which is preliminary data.</text>
</comment>